<reference evidence="1 2" key="1">
    <citation type="submission" date="2021-04" db="EMBL/GenBank/DDBJ databases">
        <title>Draft genome sequence of Paenibacillus cisolokensis, LC2-13A.</title>
        <authorList>
            <person name="Uke A."/>
            <person name="Chhe C."/>
            <person name="Baramee S."/>
            <person name="Kosugi A."/>
        </authorList>
    </citation>
    <scope>NUCLEOTIDE SEQUENCE [LARGE SCALE GENOMIC DNA]</scope>
    <source>
        <strain evidence="1 2">LC2-13A</strain>
    </source>
</reference>
<dbReference type="InterPro" id="IPR041881">
    <property type="entry name" value="PqqD_sf"/>
</dbReference>
<dbReference type="InterPro" id="IPR008792">
    <property type="entry name" value="PQQD"/>
</dbReference>
<dbReference type="Gene3D" id="1.10.10.1150">
    <property type="entry name" value="Coenzyme PQQ synthesis protein D (PqqD)"/>
    <property type="match status" value="1"/>
</dbReference>
<evidence type="ECO:0000313" key="1">
    <source>
        <dbReference type="EMBL" id="GIQ63561.1"/>
    </source>
</evidence>
<name>A0ABQ4N5Y0_9BACL</name>
<proteinExistence type="predicted"/>
<protein>
    <recommendedName>
        <fullName evidence="3">Metallophosphoesterase</fullName>
    </recommendedName>
</protein>
<dbReference type="EMBL" id="BOVJ01000066">
    <property type="protein sequence ID" value="GIQ63561.1"/>
    <property type="molecule type" value="Genomic_DNA"/>
</dbReference>
<evidence type="ECO:0000313" key="2">
    <source>
        <dbReference type="Proteomes" id="UP000680304"/>
    </source>
</evidence>
<comment type="caution">
    <text evidence="1">The sequence shown here is derived from an EMBL/GenBank/DDBJ whole genome shotgun (WGS) entry which is preliminary data.</text>
</comment>
<evidence type="ECO:0008006" key="3">
    <source>
        <dbReference type="Google" id="ProtNLM"/>
    </source>
</evidence>
<keyword evidence="2" id="KW-1185">Reference proteome</keyword>
<dbReference type="RefSeq" id="WP_213528673.1">
    <property type="nucleotide sequence ID" value="NZ_BOVJ01000066.1"/>
</dbReference>
<dbReference type="Proteomes" id="UP000680304">
    <property type="component" value="Unassembled WGS sequence"/>
</dbReference>
<gene>
    <name evidence="1" type="ORF">PACILC2_21290</name>
</gene>
<dbReference type="NCBIfam" id="NF033536">
    <property type="entry name" value="lasso_PqqD_Bac"/>
    <property type="match status" value="1"/>
</dbReference>
<sequence>MITERQLANRRVVQTADNIVSDMDGEKVMMNLESGKYYNLGRVGGRIWELIAVPISIGDLIDRLVEEYEVDRSLCEYQVMSFLQSLADESLIIMETDEHGRS</sequence>
<dbReference type="Pfam" id="PF05402">
    <property type="entry name" value="PqqD"/>
    <property type="match status" value="1"/>
</dbReference>
<organism evidence="1 2">
    <name type="scientific">Paenibacillus cisolokensis</name>
    <dbReference type="NCBI Taxonomy" id="1658519"/>
    <lineage>
        <taxon>Bacteria</taxon>
        <taxon>Bacillati</taxon>
        <taxon>Bacillota</taxon>
        <taxon>Bacilli</taxon>
        <taxon>Bacillales</taxon>
        <taxon>Paenibacillaceae</taxon>
        <taxon>Paenibacillus</taxon>
    </lineage>
</organism>
<accession>A0ABQ4N5Y0</accession>